<reference evidence="2" key="1">
    <citation type="submission" date="2020-06" db="EMBL/GenBank/DDBJ databases">
        <authorList>
            <person name="Li T."/>
            <person name="Hu X."/>
            <person name="Zhang T."/>
            <person name="Song X."/>
            <person name="Zhang H."/>
            <person name="Dai N."/>
            <person name="Sheng W."/>
            <person name="Hou X."/>
            <person name="Wei L."/>
        </authorList>
    </citation>
    <scope>NUCLEOTIDE SEQUENCE</scope>
    <source>
        <strain evidence="2">KEN1</strain>
        <tissue evidence="2">Leaf</tissue>
    </source>
</reference>
<organism evidence="2">
    <name type="scientific">Sesamum latifolium</name>
    <dbReference type="NCBI Taxonomy" id="2727402"/>
    <lineage>
        <taxon>Eukaryota</taxon>
        <taxon>Viridiplantae</taxon>
        <taxon>Streptophyta</taxon>
        <taxon>Embryophyta</taxon>
        <taxon>Tracheophyta</taxon>
        <taxon>Spermatophyta</taxon>
        <taxon>Magnoliopsida</taxon>
        <taxon>eudicotyledons</taxon>
        <taxon>Gunneridae</taxon>
        <taxon>Pentapetalae</taxon>
        <taxon>asterids</taxon>
        <taxon>lamiids</taxon>
        <taxon>Lamiales</taxon>
        <taxon>Pedaliaceae</taxon>
        <taxon>Sesamum</taxon>
    </lineage>
</organism>
<feature type="domain" description="DUF4283" evidence="1">
    <location>
        <begin position="38"/>
        <end position="113"/>
    </location>
</feature>
<sequence length="117" mass="13529">MDSNLDRLGRALKLTDKEDTRSMISMGLWQNDNDNDGFFVVGHILSQRVFQSDALRTTFITALNPFKGMEFKILPQQCFLLKFFHTIDLQRVMEGCPWAFDKNLIVLKAIRADETPM</sequence>
<accession>A0AAW2SSQ9</accession>
<evidence type="ECO:0000313" key="2">
    <source>
        <dbReference type="EMBL" id="KAL0395438.1"/>
    </source>
</evidence>
<dbReference type="AlphaFoldDB" id="A0AAW2SSQ9"/>
<comment type="caution">
    <text evidence="2">The sequence shown here is derived from an EMBL/GenBank/DDBJ whole genome shotgun (WGS) entry which is preliminary data.</text>
</comment>
<protein>
    <recommendedName>
        <fullName evidence="1">DUF4283 domain-containing protein</fullName>
    </recommendedName>
</protein>
<gene>
    <name evidence="2" type="ORF">Slati_4510000</name>
</gene>
<reference evidence="2" key="2">
    <citation type="journal article" date="2024" name="Plant">
        <title>Genomic evolution and insights into agronomic trait innovations of Sesamum species.</title>
        <authorList>
            <person name="Miao H."/>
            <person name="Wang L."/>
            <person name="Qu L."/>
            <person name="Liu H."/>
            <person name="Sun Y."/>
            <person name="Le M."/>
            <person name="Wang Q."/>
            <person name="Wei S."/>
            <person name="Zheng Y."/>
            <person name="Lin W."/>
            <person name="Duan Y."/>
            <person name="Cao H."/>
            <person name="Xiong S."/>
            <person name="Wang X."/>
            <person name="Wei L."/>
            <person name="Li C."/>
            <person name="Ma Q."/>
            <person name="Ju M."/>
            <person name="Zhao R."/>
            <person name="Li G."/>
            <person name="Mu C."/>
            <person name="Tian Q."/>
            <person name="Mei H."/>
            <person name="Zhang T."/>
            <person name="Gao T."/>
            <person name="Zhang H."/>
        </authorList>
    </citation>
    <scope>NUCLEOTIDE SEQUENCE</scope>
    <source>
        <strain evidence="2">KEN1</strain>
    </source>
</reference>
<name>A0AAW2SSQ9_9LAMI</name>
<dbReference type="Pfam" id="PF14111">
    <property type="entry name" value="DUF4283"/>
    <property type="match status" value="1"/>
</dbReference>
<dbReference type="EMBL" id="JACGWN010000016">
    <property type="protein sequence ID" value="KAL0395438.1"/>
    <property type="molecule type" value="Genomic_DNA"/>
</dbReference>
<evidence type="ECO:0000259" key="1">
    <source>
        <dbReference type="Pfam" id="PF14111"/>
    </source>
</evidence>
<dbReference type="InterPro" id="IPR025558">
    <property type="entry name" value="DUF4283"/>
</dbReference>
<proteinExistence type="predicted"/>